<feature type="region of interest" description="Disordered" evidence="10">
    <location>
        <begin position="460"/>
        <end position="528"/>
    </location>
</feature>
<feature type="compositionally biased region" description="Basic residues" evidence="10">
    <location>
        <begin position="165"/>
        <end position="182"/>
    </location>
</feature>
<evidence type="ECO:0000313" key="12">
    <source>
        <dbReference type="EnsemblMetazoa" id="AFUN006581-PB"/>
    </source>
</evidence>
<keyword evidence="7" id="KW-0010">Activator</keyword>
<keyword evidence="6" id="KW-0805">Transcription regulation</keyword>
<dbReference type="VEuPathDB" id="VectorBase:AFUN2_011434"/>
<accession>A0A4Y0AYK9</accession>
<keyword evidence="5" id="KW-0597">Phosphoprotein</keyword>
<proteinExistence type="inferred from homology"/>
<feature type="compositionally biased region" description="Polar residues" evidence="10">
    <location>
        <begin position="507"/>
        <end position="528"/>
    </location>
</feature>
<dbReference type="Pfam" id="PF12884">
    <property type="entry name" value="TORC_N"/>
    <property type="match status" value="1"/>
</dbReference>
<organism evidence="12">
    <name type="scientific">Anopheles funestus</name>
    <name type="common">African malaria mosquito</name>
    <dbReference type="NCBI Taxonomy" id="62324"/>
    <lineage>
        <taxon>Eukaryota</taxon>
        <taxon>Metazoa</taxon>
        <taxon>Ecdysozoa</taxon>
        <taxon>Arthropoda</taxon>
        <taxon>Hexapoda</taxon>
        <taxon>Insecta</taxon>
        <taxon>Pterygota</taxon>
        <taxon>Neoptera</taxon>
        <taxon>Endopterygota</taxon>
        <taxon>Diptera</taxon>
        <taxon>Nematocera</taxon>
        <taxon>Culicoidea</taxon>
        <taxon>Culicidae</taxon>
        <taxon>Anophelinae</taxon>
        <taxon>Anopheles</taxon>
    </lineage>
</organism>
<feature type="compositionally biased region" description="Low complexity" evidence="10">
    <location>
        <begin position="414"/>
        <end position="443"/>
    </location>
</feature>
<dbReference type="InterPro" id="IPR024786">
    <property type="entry name" value="TORC"/>
</dbReference>
<dbReference type="EnsemblMetazoa" id="AFUN006581-RB">
    <property type="protein sequence ID" value="AFUN006581-PB"/>
    <property type="gene ID" value="AFUN006581"/>
</dbReference>
<name>A0A4Y0AYK9_ANOFN</name>
<feature type="region of interest" description="Disordered" evidence="10">
    <location>
        <begin position="165"/>
        <end position="345"/>
    </location>
</feature>
<feature type="compositionally biased region" description="Polar residues" evidence="10">
    <location>
        <begin position="327"/>
        <end position="345"/>
    </location>
</feature>
<feature type="compositionally biased region" description="Polar residues" evidence="10">
    <location>
        <begin position="460"/>
        <end position="472"/>
    </location>
</feature>
<feature type="compositionally biased region" description="Polar residues" evidence="10">
    <location>
        <begin position="210"/>
        <end position="229"/>
    </location>
</feature>
<dbReference type="PANTHER" id="PTHR13589">
    <property type="entry name" value="CREB-REGULATED TRANSCRIPTION COACTIVATOR"/>
    <property type="match status" value="1"/>
</dbReference>
<feature type="compositionally biased region" description="Polar residues" evidence="10">
    <location>
        <begin position="383"/>
        <end position="399"/>
    </location>
</feature>
<evidence type="ECO:0000256" key="10">
    <source>
        <dbReference type="SAM" id="MobiDB-lite"/>
    </source>
</evidence>
<feature type="compositionally biased region" description="Low complexity" evidence="10">
    <location>
        <begin position="261"/>
        <end position="275"/>
    </location>
</feature>
<feature type="region of interest" description="Disordered" evidence="10">
    <location>
        <begin position="1"/>
        <end position="22"/>
    </location>
</feature>
<evidence type="ECO:0000256" key="3">
    <source>
        <dbReference type="ARBA" id="ARBA00007167"/>
    </source>
</evidence>
<dbReference type="GO" id="GO:0005634">
    <property type="term" value="C:nucleus"/>
    <property type="evidence" value="ECO:0007669"/>
    <property type="project" value="UniProtKB-SubCell"/>
</dbReference>
<protein>
    <recommendedName>
        <fullName evidence="11">Transducer of regulated CREB activity N-terminal domain-containing protein</fullName>
    </recommendedName>
</protein>
<comment type="similarity">
    <text evidence="3">Belongs to the TORC family.</text>
</comment>
<keyword evidence="4" id="KW-0963">Cytoplasm</keyword>
<feature type="region of interest" description="Disordered" evidence="10">
    <location>
        <begin position="36"/>
        <end position="108"/>
    </location>
</feature>
<feature type="region of interest" description="Disordered" evidence="10">
    <location>
        <begin position="412"/>
        <end position="445"/>
    </location>
</feature>
<dbReference type="GO" id="GO:0005737">
    <property type="term" value="C:cytoplasm"/>
    <property type="evidence" value="ECO:0007669"/>
    <property type="project" value="UniProtKB-SubCell"/>
</dbReference>
<dbReference type="STRING" id="62324.A0A4Y0AYK9"/>
<keyword evidence="8" id="KW-0804">Transcription</keyword>
<comment type="subcellular location">
    <subcellularLocation>
        <location evidence="2">Cytoplasm</location>
    </subcellularLocation>
    <subcellularLocation>
        <location evidence="1">Nucleus</location>
    </subcellularLocation>
</comment>
<feature type="domain" description="Transducer of regulated CREB activity N-terminal" evidence="11">
    <location>
        <begin position="3"/>
        <end position="47"/>
    </location>
</feature>
<evidence type="ECO:0000256" key="1">
    <source>
        <dbReference type="ARBA" id="ARBA00004123"/>
    </source>
</evidence>
<dbReference type="InterPro" id="IPR024783">
    <property type="entry name" value="TORC_N"/>
</dbReference>
<dbReference type="GO" id="GO:0008140">
    <property type="term" value="F:cAMP response element binding protein binding"/>
    <property type="evidence" value="ECO:0007669"/>
    <property type="project" value="InterPro"/>
</dbReference>
<feature type="compositionally biased region" description="Polar residues" evidence="10">
    <location>
        <begin position="188"/>
        <end position="200"/>
    </location>
</feature>
<evidence type="ECO:0000259" key="11">
    <source>
        <dbReference type="Pfam" id="PF12884"/>
    </source>
</evidence>
<evidence type="ECO:0000256" key="6">
    <source>
        <dbReference type="ARBA" id="ARBA00023015"/>
    </source>
</evidence>
<dbReference type="AlphaFoldDB" id="A0A4Y0AYK9"/>
<feature type="region of interest" description="Disordered" evidence="10">
    <location>
        <begin position="372"/>
        <end position="399"/>
    </location>
</feature>
<evidence type="ECO:0000256" key="8">
    <source>
        <dbReference type="ARBA" id="ARBA00023163"/>
    </source>
</evidence>
<dbReference type="VEuPathDB" id="VectorBase:AFUN006581"/>
<evidence type="ECO:0000256" key="2">
    <source>
        <dbReference type="ARBA" id="ARBA00004496"/>
    </source>
</evidence>
<dbReference type="GO" id="GO:0051289">
    <property type="term" value="P:protein homotetramerization"/>
    <property type="evidence" value="ECO:0007669"/>
    <property type="project" value="InterPro"/>
</dbReference>
<reference evidence="12" key="1">
    <citation type="submission" date="2020-05" db="UniProtKB">
        <authorList>
            <consortium name="EnsemblMetazoa"/>
        </authorList>
    </citation>
    <scope>IDENTIFICATION</scope>
    <source>
        <strain evidence="12">FUMOZ</strain>
    </source>
</reference>
<sequence>MANPRKFSEKIALHNQKQAEETAEFERIMREVLDVTSKTDEGSNLTELKPYSQPETIKVKKEISPKTSTPSHTRESRGRTPGGPMRNRQASRNHDTSPYGNSTVHLIPPMENNWHRSISDSAIHQSLCQNQQDGTLLTTHSPLTLSPTVQRKISNAQHISKVHNNHMTNNHHNHHHHHHHPSNHHDNGSTQDIRSRSSTALPRLPGINIYPSQNHPDSIQIPIPSNTGSLPDLTSVGYPSMYPATLDQEYDPNGQNHSYCPSPLGTSPSSLSPTSAIQNHHHHPHPRANSFSGGVSGSSTGGGNGSGGGGGGGGGGGNGVGGYPIPTSHSNSGSVSPTGSGISCSPSASVAPIAINNVNMVNAVNHNNGANLNNGIKGKKTKPQTISSQPFLSVPDSNRYSFMSKVNNTYDTNQQQQSVQQQHQQHQQSQAQSPQQQQQQQQQRIPTLDQINYDSFTQITDGLASPNQNSPESILYGSHGNMSPQIMSDYRTRPSPGSSPGLALVNNPDSNSSAPCSPVSHTVGSNNGPTYDKYPNSDVYVQNTLPQYLEHITLGDNDFTTNQMVFSGFDETYLTMNNGLGIRTHTGHGNGHAQIQQSTTQQTNQLNSINCQNMQNIHNTNMNNMFNGTTEPLLSLSNTQSLIEPQTPTIPEIVFTDYSTRDDFEADLGLGHMDFQSIQMLSDTSTMIDPMDEDSFRRDLQ</sequence>
<evidence type="ECO:0000256" key="5">
    <source>
        <dbReference type="ARBA" id="ARBA00022553"/>
    </source>
</evidence>
<feature type="compositionally biased region" description="Gly residues" evidence="10">
    <location>
        <begin position="294"/>
        <end position="322"/>
    </location>
</feature>
<evidence type="ECO:0000256" key="4">
    <source>
        <dbReference type="ARBA" id="ARBA00022490"/>
    </source>
</evidence>
<evidence type="ECO:0000256" key="7">
    <source>
        <dbReference type="ARBA" id="ARBA00023159"/>
    </source>
</evidence>
<keyword evidence="9" id="KW-0539">Nucleus</keyword>
<evidence type="ECO:0000256" key="9">
    <source>
        <dbReference type="ARBA" id="ARBA00023242"/>
    </source>
</evidence>
<dbReference type="GO" id="GO:0045944">
    <property type="term" value="P:positive regulation of transcription by RNA polymerase II"/>
    <property type="evidence" value="ECO:0007669"/>
    <property type="project" value="TreeGrafter"/>
</dbReference>
<dbReference type="PANTHER" id="PTHR13589:SF15">
    <property type="entry name" value="CREB-REGULATED TRANSCRIPTION COACTIVATOR, ISOFORM B"/>
    <property type="match status" value="1"/>
</dbReference>